<dbReference type="RefSeq" id="XP_005761931.1">
    <property type="nucleotide sequence ID" value="XM_005761874.1"/>
</dbReference>
<keyword evidence="2" id="KW-1185">Reference proteome</keyword>
<protein>
    <submittedName>
        <fullName evidence="1">Uncharacterized protein</fullName>
    </submittedName>
</protein>
<dbReference type="GeneID" id="17255684"/>
<evidence type="ECO:0000313" key="2">
    <source>
        <dbReference type="Proteomes" id="UP000013827"/>
    </source>
</evidence>
<dbReference type="KEGG" id="ehx:EMIHUDRAFT_432885"/>
<proteinExistence type="predicted"/>
<sequence>MNTDLTIVITGLRSTVGALRVLLFDDEAQWLKDDGACYHEKHDITGAQITVVISDLPTKRDGKAIEYAVFAVHDLKNKGKLDTNFFGMPRDGMVCSNGAKGGPGGGPKFRAAKLDLSSIAGTIDMPMWYMFSPTTAEKSSMTVA</sequence>
<name>A0A0D3IE17_EMIH1</name>
<dbReference type="EnsemblProtists" id="EOD09502">
    <property type="protein sequence ID" value="EOD09502"/>
    <property type="gene ID" value="EMIHUDRAFT_432885"/>
</dbReference>
<accession>A0A0D3IE17</accession>
<reference evidence="2" key="1">
    <citation type="journal article" date="2013" name="Nature">
        <title>Pan genome of the phytoplankton Emiliania underpins its global distribution.</title>
        <authorList>
            <person name="Read B.A."/>
            <person name="Kegel J."/>
            <person name="Klute M.J."/>
            <person name="Kuo A."/>
            <person name="Lefebvre S.C."/>
            <person name="Maumus F."/>
            <person name="Mayer C."/>
            <person name="Miller J."/>
            <person name="Monier A."/>
            <person name="Salamov A."/>
            <person name="Young J."/>
            <person name="Aguilar M."/>
            <person name="Claverie J.M."/>
            <person name="Frickenhaus S."/>
            <person name="Gonzalez K."/>
            <person name="Herman E.K."/>
            <person name="Lin Y.C."/>
            <person name="Napier J."/>
            <person name="Ogata H."/>
            <person name="Sarno A.F."/>
            <person name="Shmutz J."/>
            <person name="Schroeder D."/>
            <person name="de Vargas C."/>
            <person name="Verret F."/>
            <person name="von Dassow P."/>
            <person name="Valentin K."/>
            <person name="Van de Peer Y."/>
            <person name="Wheeler G."/>
            <person name="Dacks J.B."/>
            <person name="Delwiche C.F."/>
            <person name="Dyhrman S.T."/>
            <person name="Glockner G."/>
            <person name="John U."/>
            <person name="Richards T."/>
            <person name="Worden A.Z."/>
            <person name="Zhang X."/>
            <person name="Grigoriev I.V."/>
            <person name="Allen A.E."/>
            <person name="Bidle K."/>
            <person name="Borodovsky M."/>
            <person name="Bowler C."/>
            <person name="Brownlee C."/>
            <person name="Cock J.M."/>
            <person name="Elias M."/>
            <person name="Gladyshev V.N."/>
            <person name="Groth M."/>
            <person name="Guda C."/>
            <person name="Hadaegh A."/>
            <person name="Iglesias-Rodriguez M.D."/>
            <person name="Jenkins J."/>
            <person name="Jones B.M."/>
            <person name="Lawson T."/>
            <person name="Leese F."/>
            <person name="Lindquist E."/>
            <person name="Lobanov A."/>
            <person name="Lomsadze A."/>
            <person name="Malik S.B."/>
            <person name="Marsh M.E."/>
            <person name="Mackinder L."/>
            <person name="Mock T."/>
            <person name="Mueller-Roeber B."/>
            <person name="Pagarete A."/>
            <person name="Parker M."/>
            <person name="Probert I."/>
            <person name="Quesneville H."/>
            <person name="Raines C."/>
            <person name="Rensing S.A."/>
            <person name="Riano-Pachon D.M."/>
            <person name="Richier S."/>
            <person name="Rokitta S."/>
            <person name="Shiraiwa Y."/>
            <person name="Soanes D.M."/>
            <person name="van der Giezen M."/>
            <person name="Wahlund T.M."/>
            <person name="Williams B."/>
            <person name="Wilson W."/>
            <person name="Wolfe G."/>
            <person name="Wurch L.L."/>
        </authorList>
    </citation>
    <scope>NUCLEOTIDE SEQUENCE</scope>
</reference>
<organism evidence="1 2">
    <name type="scientific">Emiliania huxleyi (strain CCMP1516)</name>
    <dbReference type="NCBI Taxonomy" id="280463"/>
    <lineage>
        <taxon>Eukaryota</taxon>
        <taxon>Haptista</taxon>
        <taxon>Haptophyta</taxon>
        <taxon>Prymnesiophyceae</taxon>
        <taxon>Isochrysidales</taxon>
        <taxon>Noelaerhabdaceae</taxon>
        <taxon>Emiliania</taxon>
    </lineage>
</organism>
<dbReference type="HOGENOM" id="CLU_125018_1_0_1"/>
<dbReference type="Pfam" id="PF09912">
    <property type="entry name" value="DUF2141"/>
    <property type="match status" value="1"/>
</dbReference>
<dbReference type="PaxDb" id="2903-EOD09502"/>
<reference evidence="1" key="2">
    <citation type="submission" date="2024-10" db="UniProtKB">
        <authorList>
            <consortium name="EnsemblProtists"/>
        </authorList>
    </citation>
    <scope>IDENTIFICATION</scope>
</reference>
<dbReference type="InterPro" id="IPR018673">
    <property type="entry name" value="DUF2141"/>
</dbReference>
<dbReference type="AlphaFoldDB" id="A0A0D3IE17"/>
<evidence type="ECO:0000313" key="1">
    <source>
        <dbReference type="EnsemblProtists" id="EOD09502"/>
    </source>
</evidence>
<dbReference type="Proteomes" id="UP000013827">
    <property type="component" value="Unassembled WGS sequence"/>
</dbReference>